<evidence type="ECO:0000313" key="3">
    <source>
        <dbReference type="Proteomes" id="UP000019482"/>
    </source>
</evidence>
<keyword evidence="1" id="KW-0812">Transmembrane</keyword>
<dbReference type="AlphaFoldDB" id="W6N7M6"/>
<keyword evidence="1" id="KW-1133">Transmembrane helix</keyword>
<dbReference type="Proteomes" id="UP000019482">
    <property type="component" value="Unassembled WGS sequence"/>
</dbReference>
<sequence length="39" mass="4611">MLSKKESSFSAAFKLKYKVRGIYCFGEIWFLHQIIIVID</sequence>
<keyword evidence="1" id="KW-0472">Membrane</keyword>
<evidence type="ECO:0000313" key="2">
    <source>
        <dbReference type="EMBL" id="CDL91364.1"/>
    </source>
</evidence>
<protein>
    <submittedName>
        <fullName evidence="2">Uncharacterized protein</fullName>
    </submittedName>
</protein>
<proteinExistence type="predicted"/>
<gene>
    <name evidence="2" type="ORF">CTDIVETGP_1434</name>
</gene>
<keyword evidence="3" id="KW-1185">Reference proteome</keyword>
<accession>W6N7M6</accession>
<feature type="transmembrane region" description="Helical" evidence="1">
    <location>
        <begin position="21"/>
        <end position="38"/>
    </location>
</feature>
<name>W6N7M6_CLOTY</name>
<comment type="caution">
    <text evidence="2">The sequence shown here is derived from an EMBL/GenBank/DDBJ whole genome shotgun (WGS) entry which is preliminary data.</text>
</comment>
<organism evidence="2 3">
    <name type="scientific">Clostridium tyrobutyricum DIVETGP</name>
    <dbReference type="NCBI Taxonomy" id="1408889"/>
    <lineage>
        <taxon>Bacteria</taxon>
        <taxon>Bacillati</taxon>
        <taxon>Bacillota</taxon>
        <taxon>Clostridia</taxon>
        <taxon>Eubacteriales</taxon>
        <taxon>Clostridiaceae</taxon>
        <taxon>Clostridium</taxon>
    </lineage>
</organism>
<dbReference type="EMBL" id="CBXI010000023">
    <property type="protein sequence ID" value="CDL91364.1"/>
    <property type="molecule type" value="Genomic_DNA"/>
</dbReference>
<reference evidence="2 3" key="1">
    <citation type="journal article" date="2015" name="Genome Announc.">
        <title>Draft Genome Sequence of Clostridium tyrobutyricum Strain DIVETGP, Isolated from Cow's Milk for Grana Padano Production.</title>
        <authorList>
            <person name="Soggiu A."/>
            <person name="Piras C."/>
            <person name="Gaiarsa S."/>
            <person name="Sassera D."/>
            <person name="Roncada P."/>
            <person name="Bendixen E."/>
            <person name="Brasca M."/>
            <person name="Bonizzi L."/>
        </authorList>
    </citation>
    <scope>NUCLEOTIDE SEQUENCE [LARGE SCALE GENOMIC DNA]</scope>
    <source>
        <strain evidence="2 3">DIVETGP</strain>
    </source>
</reference>
<evidence type="ECO:0000256" key="1">
    <source>
        <dbReference type="SAM" id="Phobius"/>
    </source>
</evidence>